<feature type="domain" description="Primosomal DnaI N-terminal" evidence="2">
    <location>
        <begin position="1"/>
        <end position="93"/>
    </location>
</feature>
<dbReference type="NCBIfam" id="NF006505">
    <property type="entry name" value="PRK08939.1"/>
    <property type="match status" value="1"/>
</dbReference>
<dbReference type="RefSeq" id="WP_056975211.1">
    <property type="nucleotide sequence ID" value="NZ_AYZL01000020.1"/>
</dbReference>
<dbReference type="EMBL" id="AYZL01000020">
    <property type="protein sequence ID" value="KRN03901.1"/>
    <property type="molecule type" value="Genomic_DNA"/>
</dbReference>
<dbReference type="STRING" id="1423744.FC86_GL001013"/>
<sequence length="306" mass="34438">MQNISRVINQLLEKKNVNISLDELMSDAIKDKDVQKFIKDNKAKLDEGAIEKSSANIYEYVTQKKAVEDELNNPLYGYEPHLIMNDGLIEVSYEPTQASLDKSKQKKLAKQLNYISLPDSLKTASLNDYNDGSEGRFEALAGCASFIRDYLNDEIGKGFFLCGDFGVGKTYLLAATANKLAEKGTPVSVVHFPTFASTIRSQVQNNTAIIEIERLQKTPILMLDDIGAETLTAWIRDDVLGVILQHRMERRLPTFFSSNFSMAELENHLTYVKGDVEPVKAKRIMERIKSLSYEVTISGSNRRNPE</sequence>
<evidence type="ECO:0000313" key="4">
    <source>
        <dbReference type="Proteomes" id="UP000051378"/>
    </source>
</evidence>
<dbReference type="Proteomes" id="UP000051378">
    <property type="component" value="Unassembled WGS sequence"/>
</dbReference>
<dbReference type="InterPro" id="IPR009928">
    <property type="entry name" value="DnaI_N"/>
</dbReference>
<dbReference type="GO" id="GO:0005524">
    <property type="term" value="F:ATP binding"/>
    <property type="evidence" value="ECO:0007669"/>
    <property type="project" value="InterPro"/>
</dbReference>
<dbReference type="InterPro" id="IPR027417">
    <property type="entry name" value="P-loop_NTPase"/>
</dbReference>
<name>A0A0R2DUM3_9LACO</name>
<dbReference type="PANTHER" id="PTHR30050:SF8">
    <property type="entry name" value="PRIMOSOMAL PROTEIN DNAI"/>
    <property type="match status" value="1"/>
</dbReference>
<dbReference type="GO" id="GO:0006260">
    <property type="term" value="P:DNA replication"/>
    <property type="evidence" value="ECO:0007669"/>
    <property type="project" value="TreeGrafter"/>
</dbReference>
<feature type="domain" description="IstB-like ATP-binding" evidence="1">
    <location>
        <begin position="104"/>
        <end position="301"/>
    </location>
</feature>
<protein>
    <submittedName>
        <fullName evidence="3">Primosomal protein DnaI</fullName>
    </submittedName>
</protein>
<evidence type="ECO:0000313" key="3">
    <source>
        <dbReference type="EMBL" id="KRN03901.1"/>
    </source>
</evidence>
<organism evidence="3 4">
    <name type="scientific">Holzapfeliella floricola DSM 23037 = JCM 16512</name>
    <dbReference type="NCBI Taxonomy" id="1423744"/>
    <lineage>
        <taxon>Bacteria</taxon>
        <taxon>Bacillati</taxon>
        <taxon>Bacillota</taxon>
        <taxon>Bacilli</taxon>
        <taxon>Lactobacillales</taxon>
        <taxon>Lactobacillaceae</taxon>
        <taxon>Holzapfeliella</taxon>
    </lineage>
</organism>
<keyword evidence="4" id="KW-1185">Reference proteome</keyword>
<dbReference type="Pfam" id="PF07319">
    <property type="entry name" value="DnaI_N"/>
    <property type="match status" value="1"/>
</dbReference>
<dbReference type="AlphaFoldDB" id="A0A0R2DUM3"/>
<evidence type="ECO:0000259" key="1">
    <source>
        <dbReference type="Pfam" id="PF01695"/>
    </source>
</evidence>
<dbReference type="SUPFAM" id="SSF52540">
    <property type="entry name" value="P-loop containing nucleoside triphosphate hydrolases"/>
    <property type="match status" value="2"/>
</dbReference>
<dbReference type="OrthoDB" id="61127at2"/>
<dbReference type="Pfam" id="PF01695">
    <property type="entry name" value="IstB_IS21"/>
    <property type="match status" value="1"/>
</dbReference>
<dbReference type="PATRIC" id="fig|1423744.4.peg.1040"/>
<reference evidence="3 4" key="1">
    <citation type="journal article" date="2015" name="Genome Announc.">
        <title>Expanding the biotechnology potential of lactobacilli through comparative genomics of 213 strains and associated genera.</title>
        <authorList>
            <person name="Sun Z."/>
            <person name="Harris H.M."/>
            <person name="McCann A."/>
            <person name="Guo C."/>
            <person name="Argimon S."/>
            <person name="Zhang W."/>
            <person name="Yang X."/>
            <person name="Jeffery I.B."/>
            <person name="Cooney J.C."/>
            <person name="Kagawa T.F."/>
            <person name="Liu W."/>
            <person name="Song Y."/>
            <person name="Salvetti E."/>
            <person name="Wrobel A."/>
            <person name="Rasinkangas P."/>
            <person name="Parkhill J."/>
            <person name="Rea M.C."/>
            <person name="O'Sullivan O."/>
            <person name="Ritari J."/>
            <person name="Douillard F.P."/>
            <person name="Paul Ross R."/>
            <person name="Yang R."/>
            <person name="Briner A.E."/>
            <person name="Felis G.E."/>
            <person name="de Vos W.M."/>
            <person name="Barrangou R."/>
            <person name="Klaenhammer T.R."/>
            <person name="Caufield P.W."/>
            <person name="Cui Y."/>
            <person name="Zhang H."/>
            <person name="O'Toole P.W."/>
        </authorList>
    </citation>
    <scope>NUCLEOTIDE SEQUENCE [LARGE SCALE GENOMIC DNA]</scope>
    <source>
        <strain evidence="3 4">DSM 23037</strain>
    </source>
</reference>
<gene>
    <name evidence="3" type="ORF">FC86_GL001013</name>
</gene>
<accession>A0A0R2DUM3</accession>
<dbReference type="InterPro" id="IPR002611">
    <property type="entry name" value="IstB_ATP-bd"/>
</dbReference>
<evidence type="ECO:0000259" key="2">
    <source>
        <dbReference type="Pfam" id="PF07319"/>
    </source>
</evidence>
<dbReference type="CDD" id="cd00009">
    <property type="entry name" value="AAA"/>
    <property type="match status" value="1"/>
</dbReference>
<comment type="caution">
    <text evidence="3">The sequence shown here is derived from an EMBL/GenBank/DDBJ whole genome shotgun (WGS) entry which is preliminary data.</text>
</comment>
<proteinExistence type="predicted"/>
<dbReference type="Gene3D" id="3.40.50.300">
    <property type="entry name" value="P-loop containing nucleotide triphosphate hydrolases"/>
    <property type="match status" value="1"/>
</dbReference>
<dbReference type="PANTHER" id="PTHR30050">
    <property type="entry name" value="CHROMOSOMAL REPLICATION INITIATOR PROTEIN DNAA"/>
    <property type="match status" value="1"/>
</dbReference>